<keyword evidence="3 4" id="KW-0342">GTP-binding</keyword>
<dbReference type="HAMAP" id="MF_00909">
    <property type="entry name" value="FtsZ"/>
    <property type="match status" value="1"/>
</dbReference>
<dbReference type="InterPro" id="IPR024757">
    <property type="entry name" value="FtsZ_C"/>
</dbReference>
<evidence type="ECO:0000313" key="10">
    <source>
        <dbReference type="Proteomes" id="UP000321907"/>
    </source>
</evidence>
<evidence type="ECO:0000256" key="6">
    <source>
        <dbReference type="RuleBase" id="RU000631"/>
    </source>
</evidence>
<dbReference type="CDD" id="cd02201">
    <property type="entry name" value="FtsZ_type1"/>
    <property type="match status" value="1"/>
</dbReference>
<dbReference type="SMART" id="SM00864">
    <property type="entry name" value="Tubulin"/>
    <property type="match status" value="1"/>
</dbReference>
<dbReference type="SMART" id="SM00865">
    <property type="entry name" value="Tubulin_C"/>
    <property type="match status" value="1"/>
</dbReference>
<dbReference type="InterPro" id="IPR008280">
    <property type="entry name" value="Tub_FtsZ_C"/>
</dbReference>
<reference evidence="9 10" key="1">
    <citation type="submission" date="2019-08" db="EMBL/GenBank/DDBJ databases">
        <title>Lewinella sp. strain SSH13 Genome sequencing and assembly.</title>
        <authorList>
            <person name="Kim I."/>
        </authorList>
    </citation>
    <scope>NUCLEOTIDE SEQUENCE [LARGE SCALE GENOMIC DNA]</scope>
    <source>
        <strain evidence="9 10">SSH13</strain>
    </source>
</reference>
<dbReference type="FunFam" id="3.40.50.1440:FF:000001">
    <property type="entry name" value="Cell division protein FtsZ"/>
    <property type="match status" value="1"/>
</dbReference>
<feature type="binding site" evidence="4">
    <location>
        <begin position="20"/>
        <end position="24"/>
    </location>
    <ligand>
        <name>GTP</name>
        <dbReference type="ChEBI" id="CHEBI:37565"/>
    </ligand>
</feature>
<dbReference type="GO" id="GO:0032153">
    <property type="term" value="C:cell division site"/>
    <property type="evidence" value="ECO:0007669"/>
    <property type="project" value="UniProtKB-UniRule"/>
</dbReference>
<protein>
    <recommendedName>
        <fullName evidence="4 5">Cell division protein FtsZ</fullName>
    </recommendedName>
</protein>
<dbReference type="InterPro" id="IPR037103">
    <property type="entry name" value="Tubulin/FtsZ-like_C"/>
</dbReference>
<organism evidence="9 10">
    <name type="scientific">Neolewinella aurantiaca</name>
    <dbReference type="NCBI Taxonomy" id="2602767"/>
    <lineage>
        <taxon>Bacteria</taxon>
        <taxon>Pseudomonadati</taxon>
        <taxon>Bacteroidota</taxon>
        <taxon>Saprospiria</taxon>
        <taxon>Saprospirales</taxon>
        <taxon>Lewinellaceae</taxon>
        <taxon>Neolewinella</taxon>
    </lineage>
</organism>
<keyword evidence="2 4" id="KW-0547">Nucleotide-binding</keyword>
<dbReference type="InterPro" id="IPR020805">
    <property type="entry name" value="Cell_div_FtsZ_CS"/>
</dbReference>
<comment type="caution">
    <text evidence="9">The sequence shown here is derived from an EMBL/GenBank/DDBJ whole genome shotgun (WGS) entry which is preliminary data.</text>
</comment>
<dbReference type="Proteomes" id="UP000321907">
    <property type="component" value="Unassembled WGS sequence"/>
</dbReference>
<feature type="binding site" evidence="4">
    <location>
        <begin position="108"/>
        <end position="110"/>
    </location>
    <ligand>
        <name>GTP</name>
        <dbReference type="ChEBI" id="CHEBI:37565"/>
    </ligand>
</feature>
<dbReference type="InterPro" id="IPR036525">
    <property type="entry name" value="Tubulin/FtsZ_GTPase_sf"/>
</dbReference>
<dbReference type="GO" id="GO:0043093">
    <property type="term" value="P:FtsZ-dependent cytokinesis"/>
    <property type="evidence" value="ECO:0007669"/>
    <property type="project" value="UniProtKB-UniRule"/>
</dbReference>
<evidence type="ECO:0000256" key="4">
    <source>
        <dbReference type="HAMAP-Rule" id="MF_00909"/>
    </source>
</evidence>
<dbReference type="SUPFAM" id="SSF55307">
    <property type="entry name" value="Tubulin C-terminal domain-like"/>
    <property type="match status" value="1"/>
</dbReference>
<evidence type="ECO:0000256" key="5">
    <source>
        <dbReference type="NCBIfam" id="TIGR00065"/>
    </source>
</evidence>
<keyword evidence="10" id="KW-1185">Reference proteome</keyword>
<feature type="binding site" evidence="4">
    <location>
        <position position="139"/>
    </location>
    <ligand>
        <name>GTP</name>
        <dbReference type="ChEBI" id="CHEBI:37565"/>
    </ligand>
</feature>
<name>A0A5C7FPI1_9BACT</name>
<evidence type="ECO:0000259" key="8">
    <source>
        <dbReference type="SMART" id="SM00865"/>
    </source>
</evidence>
<gene>
    <name evidence="4 9" type="primary">ftsZ</name>
    <name evidence="9" type="ORF">FUA23_09245</name>
</gene>
<dbReference type="Gene3D" id="3.30.1330.20">
    <property type="entry name" value="Tubulin/FtsZ, C-terminal domain"/>
    <property type="match status" value="1"/>
</dbReference>
<feature type="binding site" evidence="4">
    <location>
        <position position="186"/>
    </location>
    <ligand>
        <name>GTP</name>
        <dbReference type="ChEBI" id="CHEBI:37565"/>
    </ligand>
</feature>
<dbReference type="PANTHER" id="PTHR30314:SF3">
    <property type="entry name" value="MITOCHONDRIAL DIVISION PROTEIN FSZA"/>
    <property type="match status" value="1"/>
</dbReference>
<dbReference type="Gene3D" id="3.40.50.1440">
    <property type="entry name" value="Tubulin/FtsZ, GTPase domain"/>
    <property type="match status" value="1"/>
</dbReference>
<accession>A0A5C7FPI1</accession>
<comment type="subunit">
    <text evidence="4">Homodimer. Polymerizes to form a dynamic ring structure in a strictly GTP-dependent manner. Interacts directly with several other division proteins.</text>
</comment>
<comment type="subcellular location">
    <subcellularLocation>
        <location evidence="4">Cytoplasm</location>
    </subcellularLocation>
    <text evidence="4">Assembles at midcell at the inner surface of the cytoplasmic membrane.</text>
</comment>
<evidence type="ECO:0000256" key="3">
    <source>
        <dbReference type="ARBA" id="ARBA00023134"/>
    </source>
</evidence>
<feature type="binding site" evidence="4">
    <location>
        <position position="143"/>
    </location>
    <ligand>
        <name>GTP</name>
        <dbReference type="ChEBI" id="CHEBI:37565"/>
    </ligand>
</feature>
<dbReference type="SUPFAM" id="SSF52490">
    <property type="entry name" value="Tubulin nucleotide-binding domain-like"/>
    <property type="match status" value="1"/>
</dbReference>
<dbReference type="Pfam" id="PF00091">
    <property type="entry name" value="Tubulin"/>
    <property type="match status" value="1"/>
</dbReference>
<dbReference type="GO" id="GO:0005525">
    <property type="term" value="F:GTP binding"/>
    <property type="evidence" value="ECO:0007669"/>
    <property type="project" value="UniProtKB-UniRule"/>
</dbReference>
<keyword evidence="4" id="KW-0963">Cytoplasm</keyword>
<dbReference type="PANTHER" id="PTHR30314">
    <property type="entry name" value="CELL DIVISION PROTEIN FTSZ-RELATED"/>
    <property type="match status" value="1"/>
</dbReference>
<dbReference type="InterPro" id="IPR018316">
    <property type="entry name" value="Tubulin/FtsZ_2-layer-sand-dom"/>
</dbReference>
<keyword evidence="4 6" id="KW-0717">Septation</keyword>
<dbReference type="GO" id="GO:0005737">
    <property type="term" value="C:cytoplasm"/>
    <property type="evidence" value="ECO:0007669"/>
    <property type="project" value="UniProtKB-SubCell"/>
</dbReference>
<evidence type="ECO:0000256" key="1">
    <source>
        <dbReference type="ARBA" id="ARBA00009690"/>
    </source>
</evidence>
<dbReference type="InterPro" id="IPR003008">
    <property type="entry name" value="Tubulin_FtsZ_GTPase"/>
</dbReference>
<dbReference type="RefSeq" id="WP_147930458.1">
    <property type="nucleotide sequence ID" value="NZ_VOXD01000012.1"/>
</dbReference>
<sequence length="496" mass="54696">MNFDFPQGESPIIKVIGVGGGGSNAVNHMYSQGIIGVDFAICNTDHQAMELSPVPTKVQLGPNLTEGRGAGSKPDVGALACEESIDDVRKYLNNNCRMLFVTAGMGGGTGTGAAPIIAKTAREMGILTVGIVTLPFTFEGRRRATNGMEGLNELKENVDTLIIVSNDKLRQIHGNLNLSEAFAKADNILTTAAKGIAEIITVPGYVNVDFEDVNTVMRESGVAIMGTAMAEGDDRARQAVDQALHSPLLEDNDIRGARHILLNITSGTREVTMDEIFEITEFVQEEAGYGTDLIWGNCYDESLGDNLSVTVIATGFNEKKNLVAGKATDRRVVHLDDRKVNDDQPKAQTRVSLEDITGEADPVGYSKDNKGTTTFEFEDLEEAKARLRPRSRGEERSFTNSFLQNEEEARREALRLEQIARDEERRAALRNRTELPKLSNPKVVNELESQPAYLRRNIQLDNVAPSDERELSRWSISDDEEMPLRRDNRYLHDNVD</sequence>
<dbReference type="OrthoDB" id="9813375at2"/>
<dbReference type="NCBIfam" id="TIGR00065">
    <property type="entry name" value="ftsZ"/>
    <property type="match status" value="1"/>
</dbReference>
<dbReference type="InterPro" id="IPR000158">
    <property type="entry name" value="Cell_div_FtsZ"/>
</dbReference>
<comment type="function">
    <text evidence="4 6">Essential cell division protein that forms a contractile ring structure (Z ring) at the future cell division site. The regulation of the ring assembly controls the timing and the location of cell division. One of the functions of the FtsZ ring is to recruit other cell division proteins to the septum to produce a new cell wall between the dividing cells. Binds GTP and shows GTPase activity.</text>
</comment>
<dbReference type="InterPro" id="IPR045061">
    <property type="entry name" value="FtsZ/CetZ"/>
</dbReference>
<evidence type="ECO:0000313" key="9">
    <source>
        <dbReference type="EMBL" id="TXF89628.1"/>
    </source>
</evidence>
<dbReference type="Pfam" id="PF12327">
    <property type="entry name" value="FtsZ_C"/>
    <property type="match status" value="1"/>
</dbReference>
<evidence type="ECO:0000259" key="7">
    <source>
        <dbReference type="SMART" id="SM00864"/>
    </source>
</evidence>
<dbReference type="GO" id="GO:0000917">
    <property type="term" value="P:division septum assembly"/>
    <property type="evidence" value="ECO:0007669"/>
    <property type="project" value="UniProtKB-KW"/>
</dbReference>
<feature type="domain" description="Tubulin/FtsZ 2-layer sandwich" evidence="8">
    <location>
        <begin position="206"/>
        <end position="325"/>
    </location>
</feature>
<dbReference type="PRINTS" id="PR00423">
    <property type="entry name" value="CELLDVISFTSZ"/>
</dbReference>
<comment type="similarity">
    <text evidence="1 4 6">Belongs to the FtsZ family.</text>
</comment>
<dbReference type="GO" id="GO:0003924">
    <property type="term" value="F:GTPase activity"/>
    <property type="evidence" value="ECO:0007669"/>
    <property type="project" value="UniProtKB-UniRule"/>
</dbReference>
<dbReference type="PROSITE" id="PS01135">
    <property type="entry name" value="FTSZ_2"/>
    <property type="match status" value="1"/>
</dbReference>
<dbReference type="GO" id="GO:0051258">
    <property type="term" value="P:protein polymerization"/>
    <property type="evidence" value="ECO:0007669"/>
    <property type="project" value="UniProtKB-UniRule"/>
</dbReference>
<feature type="domain" description="Tubulin/FtsZ GTPase" evidence="7">
    <location>
        <begin position="12"/>
        <end position="204"/>
    </location>
</feature>
<evidence type="ECO:0000256" key="2">
    <source>
        <dbReference type="ARBA" id="ARBA00022741"/>
    </source>
</evidence>
<proteinExistence type="inferred from homology"/>
<keyword evidence="4 6" id="KW-0131">Cell cycle</keyword>
<dbReference type="EMBL" id="VOXD01000012">
    <property type="protein sequence ID" value="TXF89628.1"/>
    <property type="molecule type" value="Genomic_DNA"/>
</dbReference>
<keyword evidence="4 6" id="KW-0132">Cell division</keyword>
<dbReference type="AlphaFoldDB" id="A0A5C7FPI1"/>